<dbReference type="RefSeq" id="WP_354220059.1">
    <property type="nucleotide sequence ID" value="NZ_JBEPMX010000007.1"/>
</dbReference>
<keyword evidence="1" id="KW-1133">Transmembrane helix</keyword>
<feature type="transmembrane region" description="Helical" evidence="1">
    <location>
        <begin position="44"/>
        <end position="62"/>
    </location>
</feature>
<dbReference type="Proteomes" id="UP001549167">
    <property type="component" value="Unassembled WGS sequence"/>
</dbReference>
<sequence>MIPKSLRKIGFYVSPILSLIAILVGFAVIIVFVDLYNTGPNIDVEWYVALIIIEFMTINLSLKHGSDGFKKLKRYKRHARRVKAAREHGR</sequence>
<keyword evidence="1" id="KW-0472">Membrane</keyword>
<feature type="transmembrane region" description="Helical" evidence="1">
    <location>
        <begin position="12"/>
        <end position="32"/>
    </location>
</feature>
<keyword evidence="3" id="KW-1185">Reference proteome</keyword>
<dbReference type="EMBL" id="JBEPMX010000007">
    <property type="protein sequence ID" value="MET3683493.1"/>
    <property type="molecule type" value="Genomic_DNA"/>
</dbReference>
<protein>
    <submittedName>
        <fullName evidence="2">Uncharacterized protein</fullName>
    </submittedName>
</protein>
<accession>A0ABV2KV92</accession>
<gene>
    <name evidence="2" type="ORF">ABID56_001588</name>
</gene>
<name>A0ABV2KV92_9BACI</name>
<evidence type="ECO:0000313" key="3">
    <source>
        <dbReference type="Proteomes" id="UP001549167"/>
    </source>
</evidence>
<comment type="caution">
    <text evidence="2">The sequence shown here is derived from an EMBL/GenBank/DDBJ whole genome shotgun (WGS) entry which is preliminary data.</text>
</comment>
<evidence type="ECO:0000256" key="1">
    <source>
        <dbReference type="SAM" id="Phobius"/>
    </source>
</evidence>
<organism evidence="2 3">
    <name type="scientific">Alkalibacillus flavidus</name>
    <dbReference type="NCBI Taxonomy" id="546021"/>
    <lineage>
        <taxon>Bacteria</taxon>
        <taxon>Bacillati</taxon>
        <taxon>Bacillota</taxon>
        <taxon>Bacilli</taxon>
        <taxon>Bacillales</taxon>
        <taxon>Bacillaceae</taxon>
        <taxon>Alkalibacillus</taxon>
    </lineage>
</organism>
<evidence type="ECO:0000313" key="2">
    <source>
        <dbReference type="EMBL" id="MET3683493.1"/>
    </source>
</evidence>
<proteinExistence type="predicted"/>
<keyword evidence="1" id="KW-0812">Transmembrane</keyword>
<reference evidence="2 3" key="1">
    <citation type="submission" date="2024-06" db="EMBL/GenBank/DDBJ databases">
        <title>Genomic Encyclopedia of Type Strains, Phase IV (KMG-IV): sequencing the most valuable type-strain genomes for metagenomic binning, comparative biology and taxonomic classification.</title>
        <authorList>
            <person name="Goeker M."/>
        </authorList>
    </citation>
    <scope>NUCLEOTIDE SEQUENCE [LARGE SCALE GENOMIC DNA]</scope>
    <source>
        <strain evidence="2 3">DSM 23520</strain>
    </source>
</reference>